<dbReference type="Pfam" id="PF04389">
    <property type="entry name" value="Peptidase_M28"/>
    <property type="match status" value="1"/>
</dbReference>
<evidence type="ECO:0000256" key="4">
    <source>
        <dbReference type="ARBA" id="ARBA00004613"/>
    </source>
</evidence>
<evidence type="ECO:0000256" key="12">
    <source>
        <dbReference type="ARBA" id="ARBA00022824"/>
    </source>
</evidence>
<comment type="subcellular location">
    <subcellularLocation>
        <location evidence="1">Endoplasmic reticulum</location>
    </subcellularLocation>
    <subcellularLocation>
        <location evidence="3">Golgi apparatus</location>
    </subcellularLocation>
    <subcellularLocation>
        <location evidence="2">Lysosome</location>
    </subcellularLocation>
    <subcellularLocation>
        <location evidence="4">Secreted</location>
    </subcellularLocation>
</comment>
<comment type="caution">
    <text evidence="22">The sequence shown here is derived from an EMBL/GenBank/DDBJ whole genome shotgun (WGS) entry which is preliminary data.</text>
</comment>
<evidence type="ECO:0000256" key="14">
    <source>
        <dbReference type="ARBA" id="ARBA00023034"/>
    </source>
</evidence>
<keyword evidence="18" id="KW-0458">Lysosome</keyword>
<dbReference type="RefSeq" id="WP_121839771.1">
    <property type="nucleotide sequence ID" value="NZ_ML014799.1"/>
</dbReference>
<evidence type="ECO:0000256" key="17">
    <source>
        <dbReference type="ARBA" id="ARBA00023180"/>
    </source>
</evidence>
<dbReference type="OrthoDB" id="9769665at2"/>
<evidence type="ECO:0000256" key="1">
    <source>
        <dbReference type="ARBA" id="ARBA00004240"/>
    </source>
</evidence>
<dbReference type="SUPFAM" id="SSF53187">
    <property type="entry name" value="Zn-dependent exopeptidases"/>
    <property type="match status" value="1"/>
</dbReference>
<keyword evidence="12" id="KW-0256">Endoplasmic reticulum</keyword>
<dbReference type="GO" id="GO:0006508">
    <property type="term" value="P:proteolysis"/>
    <property type="evidence" value="ECO:0007669"/>
    <property type="project" value="UniProtKB-KW"/>
</dbReference>
<gene>
    <name evidence="22" type="ORF">D5018_14765</name>
</gene>
<keyword evidence="8" id="KW-0645">Protease</keyword>
<evidence type="ECO:0000313" key="22">
    <source>
        <dbReference type="EMBL" id="RLV58926.1"/>
    </source>
</evidence>
<accession>A0A3L8PUD6</accession>
<keyword evidence="14" id="KW-0333">Golgi apparatus</keyword>
<dbReference type="InterPro" id="IPR007484">
    <property type="entry name" value="Peptidase_M28"/>
</dbReference>
<evidence type="ECO:0000256" key="3">
    <source>
        <dbReference type="ARBA" id="ARBA00004555"/>
    </source>
</evidence>
<evidence type="ECO:0000256" key="2">
    <source>
        <dbReference type="ARBA" id="ARBA00004371"/>
    </source>
</evidence>
<comment type="subunit">
    <text evidence="19">Homodimer. The monomeric form is inactive while the homodimer is active.</text>
</comment>
<evidence type="ECO:0000256" key="20">
    <source>
        <dbReference type="ARBA" id="ARBA00033328"/>
    </source>
</evidence>
<keyword evidence="16" id="KW-0865">Zymogen</keyword>
<evidence type="ECO:0000259" key="21">
    <source>
        <dbReference type="Pfam" id="PF04389"/>
    </source>
</evidence>
<organism evidence="22 23">
    <name type="scientific">Parashewanella curva</name>
    <dbReference type="NCBI Taxonomy" id="2338552"/>
    <lineage>
        <taxon>Bacteria</taxon>
        <taxon>Pseudomonadati</taxon>
        <taxon>Pseudomonadota</taxon>
        <taxon>Gammaproteobacteria</taxon>
        <taxon>Alteromonadales</taxon>
        <taxon>Shewanellaceae</taxon>
        <taxon>Parashewanella</taxon>
    </lineage>
</organism>
<dbReference type="Gene3D" id="3.50.30.30">
    <property type="match status" value="1"/>
</dbReference>
<dbReference type="Gene3D" id="3.40.630.10">
    <property type="entry name" value="Zn peptidases"/>
    <property type="match status" value="1"/>
</dbReference>
<dbReference type="PANTHER" id="PTHR12053:SF3">
    <property type="entry name" value="CARBOXYPEPTIDASE Q"/>
    <property type="match status" value="1"/>
</dbReference>
<evidence type="ECO:0000256" key="15">
    <source>
        <dbReference type="ARBA" id="ARBA00023049"/>
    </source>
</evidence>
<keyword evidence="23" id="KW-1185">Reference proteome</keyword>
<dbReference type="InterPro" id="IPR039866">
    <property type="entry name" value="CPQ"/>
</dbReference>
<evidence type="ECO:0000256" key="7">
    <source>
        <dbReference type="ARBA" id="ARBA00022645"/>
    </source>
</evidence>
<dbReference type="AlphaFoldDB" id="A0A3L8PUD6"/>
<reference evidence="22 23" key="1">
    <citation type="submission" date="2018-09" db="EMBL/GenBank/DDBJ databases">
        <title>Phylogeny of the Shewanellaceae, and recommendation for two new genera, Pseudoshewanella and Parashewanella.</title>
        <authorList>
            <person name="Wang G."/>
        </authorList>
    </citation>
    <scope>NUCLEOTIDE SEQUENCE [LARGE SCALE GENOMIC DNA]</scope>
    <source>
        <strain evidence="22 23">C51</strain>
    </source>
</reference>
<dbReference type="Proteomes" id="UP000281474">
    <property type="component" value="Unassembled WGS sequence"/>
</dbReference>
<keyword evidence="10" id="KW-0732">Signal</keyword>
<evidence type="ECO:0000256" key="18">
    <source>
        <dbReference type="ARBA" id="ARBA00023228"/>
    </source>
</evidence>
<keyword evidence="6" id="KW-0964">Secreted</keyword>
<dbReference type="GO" id="GO:0070573">
    <property type="term" value="F:metallodipeptidase activity"/>
    <property type="evidence" value="ECO:0007669"/>
    <property type="project" value="InterPro"/>
</dbReference>
<evidence type="ECO:0000256" key="9">
    <source>
        <dbReference type="ARBA" id="ARBA00022723"/>
    </source>
</evidence>
<evidence type="ECO:0000256" key="8">
    <source>
        <dbReference type="ARBA" id="ARBA00022670"/>
    </source>
</evidence>
<dbReference type="GO" id="GO:0046872">
    <property type="term" value="F:metal ion binding"/>
    <property type="evidence" value="ECO:0007669"/>
    <property type="project" value="UniProtKB-KW"/>
</dbReference>
<evidence type="ECO:0000256" key="11">
    <source>
        <dbReference type="ARBA" id="ARBA00022801"/>
    </source>
</evidence>
<dbReference type="GO" id="GO:0005576">
    <property type="term" value="C:extracellular region"/>
    <property type="evidence" value="ECO:0007669"/>
    <property type="project" value="UniProtKB-SubCell"/>
</dbReference>
<evidence type="ECO:0000256" key="10">
    <source>
        <dbReference type="ARBA" id="ARBA00022729"/>
    </source>
</evidence>
<evidence type="ECO:0000313" key="23">
    <source>
        <dbReference type="Proteomes" id="UP000281474"/>
    </source>
</evidence>
<dbReference type="GO" id="GO:0004180">
    <property type="term" value="F:carboxypeptidase activity"/>
    <property type="evidence" value="ECO:0007669"/>
    <property type="project" value="UniProtKB-KW"/>
</dbReference>
<proteinExistence type="predicted"/>
<keyword evidence="11 22" id="KW-0378">Hydrolase</keyword>
<dbReference type="EMBL" id="QZEI01000050">
    <property type="protein sequence ID" value="RLV58926.1"/>
    <property type="molecule type" value="Genomic_DNA"/>
</dbReference>
<dbReference type="PANTHER" id="PTHR12053">
    <property type="entry name" value="PROTEASE FAMILY M28 PLASMA GLUTAMATE CARBOXYPEPTIDASE-RELATED"/>
    <property type="match status" value="1"/>
</dbReference>
<keyword evidence="13" id="KW-0862">Zinc</keyword>
<name>A0A3L8PUD6_9GAMM</name>
<dbReference type="GO" id="GO:0005764">
    <property type="term" value="C:lysosome"/>
    <property type="evidence" value="ECO:0007669"/>
    <property type="project" value="UniProtKB-SubCell"/>
</dbReference>
<feature type="domain" description="Peptidase M28" evidence="21">
    <location>
        <begin position="128"/>
        <end position="317"/>
    </location>
</feature>
<keyword evidence="9" id="KW-0479">Metal-binding</keyword>
<protein>
    <recommendedName>
        <fullName evidence="5">Carboxypeptidase Q</fullName>
    </recommendedName>
    <alternativeName>
        <fullName evidence="20">Plasma glutamate carboxypeptidase</fullName>
    </alternativeName>
</protein>
<keyword evidence="15" id="KW-0482">Metalloprotease</keyword>
<keyword evidence="17" id="KW-0325">Glycoprotein</keyword>
<evidence type="ECO:0000256" key="5">
    <source>
        <dbReference type="ARBA" id="ARBA00014116"/>
    </source>
</evidence>
<evidence type="ECO:0000256" key="16">
    <source>
        <dbReference type="ARBA" id="ARBA00023145"/>
    </source>
</evidence>
<evidence type="ECO:0000256" key="6">
    <source>
        <dbReference type="ARBA" id="ARBA00022525"/>
    </source>
</evidence>
<keyword evidence="7" id="KW-0121">Carboxypeptidase</keyword>
<sequence length="335" mass="36205">MVRFGSFDTLKKAKKGSLKGKIAFVDELTPKHREGNGYGKNSVIRRTSASIAADKGAIGVVIRSIGTTNDRFAHTGQMSYAKGSKKIPIGALSSPDANLLATMIKKAGHVKLSMTLATEILPAGKSANVIAEIKGREKSEEVIILGAHLDSWDLGTGALDDGAGVGIVSEAARLIAAMPQKPRRTIRLVLWAAEEIGLVGSKQYVREHMADLKNIKLVSESDFGGSNIFRFDSNFASSDLHFVDNVMKVLAPLGIEKGNNTAGGGPDSWPFRMKGVPVFSLRQNGIDYFDYHHTPNDTLDKLDPKQMQQNVAAWSAVIYMAAESDVEFSHLPVKQ</sequence>
<evidence type="ECO:0000256" key="19">
    <source>
        <dbReference type="ARBA" id="ARBA00025833"/>
    </source>
</evidence>
<evidence type="ECO:0000256" key="13">
    <source>
        <dbReference type="ARBA" id="ARBA00022833"/>
    </source>
</evidence>